<organism evidence="1 2">
    <name type="scientific">Rhodococcus jostii (strain RHA1)</name>
    <dbReference type="NCBI Taxonomy" id="101510"/>
    <lineage>
        <taxon>Bacteria</taxon>
        <taxon>Bacillati</taxon>
        <taxon>Actinomycetota</taxon>
        <taxon>Actinomycetes</taxon>
        <taxon>Mycobacteriales</taxon>
        <taxon>Nocardiaceae</taxon>
        <taxon>Rhodococcus</taxon>
    </lineage>
</organism>
<dbReference type="Proteomes" id="UP000008710">
    <property type="component" value="Chromosome"/>
</dbReference>
<reference evidence="2" key="1">
    <citation type="journal article" date="2006" name="Proc. Natl. Acad. Sci. U.S.A.">
        <title>The complete genome of Rhodococcus sp. RHA1 provides insights into a catabolic powerhouse.</title>
        <authorList>
            <person name="McLeod M.P."/>
            <person name="Warren R.L."/>
            <person name="Hsiao W.W.L."/>
            <person name="Araki N."/>
            <person name="Myhre M."/>
            <person name="Fernandes C."/>
            <person name="Miyazawa D."/>
            <person name="Wong W."/>
            <person name="Lillquist A.L."/>
            <person name="Wang D."/>
            <person name="Dosanjh M."/>
            <person name="Hara H."/>
            <person name="Petrescu A."/>
            <person name="Morin R.D."/>
            <person name="Yang G."/>
            <person name="Stott J.M."/>
            <person name="Schein J.E."/>
            <person name="Shin H."/>
            <person name="Smailus D."/>
            <person name="Siddiqui A.S."/>
            <person name="Marra M.A."/>
            <person name="Jones S.J.M."/>
            <person name="Holt R."/>
            <person name="Brinkman F.S.L."/>
            <person name="Miyauchi K."/>
            <person name="Fukuda M."/>
            <person name="Davies J.E."/>
            <person name="Mohn W.W."/>
            <person name="Eltis L.D."/>
        </authorList>
    </citation>
    <scope>NUCLEOTIDE SEQUENCE [LARGE SCALE GENOMIC DNA]</scope>
    <source>
        <strain evidence="2">RHA1</strain>
    </source>
</reference>
<evidence type="ECO:0000313" key="1">
    <source>
        <dbReference type="EMBL" id="ABG92331.1"/>
    </source>
</evidence>
<dbReference type="EMBL" id="CP000431">
    <property type="protein sequence ID" value="ABG92331.1"/>
    <property type="molecule type" value="Genomic_DNA"/>
</dbReference>
<protein>
    <submittedName>
        <fullName evidence="1">Uncharacterized protein</fullName>
    </submittedName>
</protein>
<evidence type="ECO:0000313" key="2">
    <source>
        <dbReference type="Proteomes" id="UP000008710"/>
    </source>
</evidence>
<name>Q0SJF5_RHOJR</name>
<dbReference type="AlphaFoldDB" id="Q0SJF5"/>
<gene>
    <name evidence="1" type="ordered locus">RHA1_ro00495</name>
</gene>
<dbReference type="HOGENOM" id="CLU_2525326_0_0_11"/>
<dbReference type="KEGG" id="rha:RHA1_ro00495"/>
<sequence>MWQRNSTMMWWSRRSRCPGCGPARRRGQLDDGKLGMWRDPATDRRVAVWVPLWSSPNGRPTRQEALRSFWSPGAHCQFQKGTRT</sequence>
<proteinExistence type="predicted"/>
<accession>Q0SJF5</accession>